<dbReference type="OrthoDB" id="943692at2"/>
<evidence type="ECO:0000256" key="1">
    <source>
        <dbReference type="SAM" id="MobiDB-lite"/>
    </source>
</evidence>
<keyword evidence="3" id="KW-1185">Reference proteome</keyword>
<evidence type="ECO:0000313" key="3">
    <source>
        <dbReference type="Proteomes" id="UP000487268"/>
    </source>
</evidence>
<dbReference type="RefSeq" id="WP_153541874.1">
    <property type="nucleotide sequence ID" value="NZ_WEGH01000007.1"/>
</dbReference>
<feature type="compositionally biased region" description="Basic and acidic residues" evidence="1">
    <location>
        <begin position="16"/>
        <end position="42"/>
    </location>
</feature>
<organism evidence="2 3">
    <name type="scientific">Actinomadura macrotermitis</name>
    <dbReference type="NCBI Taxonomy" id="2585200"/>
    <lineage>
        <taxon>Bacteria</taxon>
        <taxon>Bacillati</taxon>
        <taxon>Actinomycetota</taxon>
        <taxon>Actinomycetes</taxon>
        <taxon>Streptosporangiales</taxon>
        <taxon>Thermomonosporaceae</taxon>
        <taxon>Actinomadura</taxon>
    </lineage>
</organism>
<proteinExistence type="predicted"/>
<protein>
    <submittedName>
        <fullName evidence="2">Uncharacterized protein</fullName>
    </submittedName>
</protein>
<dbReference type="AlphaFoldDB" id="A0A7K0C8A4"/>
<name>A0A7K0C8A4_9ACTN</name>
<accession>A0A7K0C8A4</accession>
<evidence type="ECO:0000313" key="2">
    <source>
        <dbReference type="EMBL" id="MQY09680.1"/>
    </source>
</evidence>
<sequence>MIAVMGPESPAAARAAGREPWMRDNLEREPGVGLVRRPETGSRAHAVRRVAEPAGKGAVDD</sequence>
<dbReference type="EMBL" id="WEGH01000007">
    <property type="protein sequence ID" value="MQY09680.1"/>
    <property type="molecule type" value="Genomic_DNA"/>
</dbReference>
<dbReference type="Proteomes" id="UP000487268">
    <property type="component" value="Unassembled WGS sequence"/>
</dbReference>
<comment type="caution">
    <text evidence="2">The sequence shown here is derived from an EMBL/GenBank/DDBJ whole genome shotgun (WGS) entry which is preliminary data.</text>
</comment>
<feature type="region of interest" description="Disordered" evidence="1">
    <location>
        <begin position="1"/>
        <end position="61"/>
    </location>
</feature>
<gene>
    <name evidence="2" type="ORF">ACRB68_78090</name>
</gene>
<reference evidence="2 3" key="1">
    <citation type="submission" date="2019-10" db="EMBL/GenBank/DDBJ databases">
        <title>Actinomadura rubteroloni sp. nov. and Actinomadura macrotermitis sp. nov., isolated from the gut of fungus growing-termite Macrotermes natalensis.</title>
        <authorList>
            <person name="Benndorf R."/>
            <person name="Martin K."/>
            <person name="Kuefner M."/>
            <person name="De Beer W."/>
            <person name="Kaster A.-K."/>
            <person name="Vollmers J."/>
            <person name="Poulsen M."/>
            <person name="Beemelmanns C."/>
        </authorList>
    </citation>
    <scope>NUCLEOTIDE SEQUENCE [LARGE SCALE GENOMIC DNA]</scope>
    <source>
        <strain evidence="2 3">RB68</strain>
    </source>
</reference>